<dbReference type="OrthoDB" id="3778721at2"/>
<sequence length="485" mass="53157">MELGTAPLFDLPAPLGAVAVEPVAPEAERVVVTRSQELLASIRERRTVIVDQEIAVLREIAEWALEHVVDDEADAATLTERGLDTGLPLAGPGAPLISDFAVMELNALLGRSLDSGRNYVGQVLELSHRLPQLWQRTLDGHVPVWKALRIADHTRLLSEDAAAYVDRQLAISAQGCTWPQVDRLVEEALVRYDPAAAEERRRQAHEHRHVNTGLDAVGFNGTANLSATLDAADALDLENAISRRAKLLGQLGDEDSLDIRRSKALGEIAREDLMLDLHVVDPETGEITRTVPGRKTELVLHLSADDTTVGRFGNTQTPISPEQIKTWLGLPGTTVLVRPVVDLAGHQPVDSYETPDRHRRQVTERDHHCVFPHCTVSTGSTIRPGRCDLDHLESHAEGGVTCPCNLAPLCRGHHRMKTAGRASYRMLHPGTYTWTLDSGTYLVDPTGTHPLTTRPLAPTPRTPPPQHHRRGHRHARSLLGDAPGL</sequence>
<dbReference type="EMBL" id="QGDD01000009">
    <property type="protein sequence ID" value="PWN01516.1"/>
    <property type="molecule type" value="Genomic_DNA"/>
</dbReference>
<feature type="region of interest" description="Disordered" evidence="1">
    <location>
        <begin position="445"/>
        <end position="485"/>
    </location>
</feature>
<dbReference type="Pfam" id="PF02720">
    <property type="entry name" value="DUF222"/>
    <property type="match status" value="1"/>
</dbReference>
<feature type="compositionally biased region" description="Basic residues" evidence="1">
    <location>
        <begin position="466"/>
        <end position="476"/>
    </location>
</feature>
<dbReference type="InterPro" id="IPR003615">
    <property type="entry name" value="HNH_nuc"/>
</dbReference>
<protein>
    <recommendedName>
        <fullName evidence="2">DUF222 domain-containing protein</fullName>
    </recommendedName>
</protein>
<gene>
    <name evidence="3" type="ORF">DJ010_18400</name>
</gene>
<dbReference type="CDD" id="cd00085">
    <property type="entry name" value="HNHc"/>
    <property type="match status" value="1"/>
</dbReference>
<comment type="caution">
    <text evidence="3">The sequence shown here is derived from an EMBL/GenBank/DDBJ whole genome shotgun (WGS) entry which is preliminary data.</text>
</comment>
<keyword evidence="4" id="KW-1185">Reference proteome</keyword>
<reference evidence="3 4" key="1">
    <citation type="submission" date="2018-05" db="EMBL/GenBank/DDBJ databases">
        <title>Nocardioides silvaticus genome.</title>
        <authorList>
            <person name="Li C."/>
            <person name="Wang G."/>
        </authorList>
    </citation>
    <scope>NUCLEOTIDE SEQUENCE [LARGE SCALE GENOMIC DNA]</scope>
    <source>
        <strain evidence="3 4">CCTCC AB 2018079</strain>
    </source>
</reference>
<evidence type="ECO:0000259" key="2">
    <source>
        <dbReference type="Pfam" id="PF02720"/>
    </source>
</evidence>
<dbReference type="AlphaFoldDB" id="A0A316TP35"/>
<evidence type="ECO:0000313" key="4">
    <source>
        <dbReference type="Proteomes" id="UP000245507"/>
    </source>
</evidence>
<evidence type="ECO:0000313" key="3">
    <source>
        <dbReference type="EMBL" id="PWN01516.1"/>
    </source>
</evidence>
<accession>A0A316TP35</accession>
<organism evidence="3 4">
    <name type="scientific">Nocardioides silvaticus</name>
    <dbReference type="NCBI Taxonomy" id="2201891"/>
    <lineage>
        <taxon>Bacteria</taxon>
        <taxon>Bacillati</taxon>
        <taxon>Actinomycetota</taxon>
        <taxon>Actinomycetes</taxon>
        <taxon>Propionibacteriales</taxon>
        <taxon>Nocardioidaceae</taxon>
        <taxon>Nocardioides</taxon>
    </lineage>
</organism>
<proteinExistence type="predicted"/>
<dbReference type="Proteomes" id="UP000245507">
    <property type="component" value="Unassembled WGS sequence"/>
</dbReference>
<evidence type="ECO:0000256" key="1">
    <source>
        <dbReference type="SAM" id="MobiDB-lite"/>
    </source>
</evidence>
<feature type="domain" description="DUF222" evidence="2">
    <location>
        <begin position="115"/>
        <end position="310"/>
    </location>
</feature>
<name>A0A316TP35_9ACTN</name>
<dbReference type="RefSeq" id="WP_109696460.1">
    <property type="nucleotide sequence ID" value="NZ_QGDD01000009.1"/>
</dbReference>
<dbReference type="Gene3D" id="1.10.30.50">
    <property type="match status" value="1"/>
</dbReference>
<dbReference type="InterPro" id="IPR003870">
    <property type="entry name" value="DUF222"/>
</dbReference>